<comment type="caution">
    <text evidence="1">The sequence shown here is derived from an EMBL/GenBank/DDBJ whole genome shotgun (WGS) entry which is preliminary data.</text>
</comment>
<dbReference type="Proteomes" id="UP000006035">
    <property type="component" value="Unassembled WGS sequence"/>
</dbReference>
<gene>
    <name evidence="1" type="ORF">HMPREF9102_0965</name>
</gene>
<dbReference type="Pfam" id="PF04074">
    <property type="entry name" value="DUF386"/>
    <property type="match status" value="1"/>
</dbReference>
<dbReference type="Gene3D" id="2.60.120.370">
    <property type="entry name" value="YhcH/YjgK/YiaL"/>
    <property type="match status" value="1"/>
</dbReference>
<keyword evidence="2" id="KW-1185">Reference proteome</keyword>
<dbReference type="InterPro" id="IPR037012">
    <property type="entry name" value="NanQ/TabA/YiaL_sf"/>
</dbReference>
<evidence type="ECO:0000313" key="1">
    <source>
        <dbReference type="EMBL" id="EGS35925.1"/>
    </source>
</evidence>
<dbReference type="RefSeq" id="WP_003716023.1">
    <property type="nucleotide sequence ID" value="NZ_AFTL01000019.1"/>
</dbReference>
<reference evidence="1 2" key="1">
    <citation type="submission" date="2011-05" db="EMBL/GenBank/DDBJ databases">
        <authorList>
            <person name="Durkin A.S."/>
            <person name="Kim M."/>
            <person name="Radune D."/>
            <person name="Hostetler J."/>
            <person name="Torralba M."/>
            <person name="Gillis M."/>
            <person name="Methe B."/>
            <person name="Sutton G."/>
            <person name="Nelson K.E."/>
        </authorList>
    </citation>
    <scope>NUCLEOTIDE SEQUENCE [LARGE SCALE GENOMIC DNA]</scope>
    <source>
        <strain evidence="1 2">F0423</strain>
    </source>
</reference>
<name>A0ABN0D2T9_9LACO</name>
<dbReference type="PANTHER" id="PTHR34986:SF1">
    <property type="entry name" value="PROTEIN YIAL"/>
    <property type="match status" value="1"/>
</dbReference>
<organism evidence="1 2">
    <name type="scientific">Limosilactobacillus oris F0423</name>
    <dbReference type="NCBI Taxonomy" id="944562"/>
    <lineage>
        <taxon>Bacteria</taxon>
        <taxon>Bacillati</taxon>
        <taxon>Bacillota</taxon>
        <taxon>Bacilli</taxon>
        <taxon>Lactobacillales</taxon>
        <taxon>Lactobacillaceae</taxon>
        <taxon>Limosilactobacillus</taxon>
    </lineage>
</organism>
<sequence length="156" mass="18382">MEFGLSKNHKRNEMVQNRIKMALNWLDSRTTEELLNEPIGKKVISDGVELRFQSYDSRPYDDKMAYETHKDHIDIHYMIKGREYCRFADDGDAAPRSEYDAKEDIQYFDHPKQHGRVLLTDRHYAIFDPTDLHAAHGEVDGKPEHNRKLCVKISLY</sequence>
<evidence type="ECO:0000313" key="2">
    <source>
        <dbReference type="Proteomes" id="UP000006035"/>
    </source>
</evidence>
<dbReference type="PANTHER" id="PTHR34986">
    <property type="entry name" value="EVOLVED BETA-GALACTOSIDASE SUBUNIT BETA"/>
    <property type="match status" value="1"/>
</dbReference>
<protein>
    <recommendedName>
        <fullName evidence="3">YhcH/YjgK/YiaL family protein</fullName>
    </recommendedName>
</protein>
<dbReference type="SUPFAM" id="SSF51197">
    <property type="entry name" value="Clavaminate synthase-like"/>
    <property type="match status" value="1"/>
</dbReference>
<dbReference type="EMBL" id="AFTL01000019">
    <property type="protein sequence ID" value="EGS35925.1"/>
    <property type="molecule type" value="Genomic_DNA"/>
</dbReference>
<evidence type="ECO:0008006" key="3">
    <source>
        <dbReference type="Google" id="ProtNLM"/>
    </source>
</evidence>
<proteinExistence type="predicted"/>
<dbReference type="InterPro" id="IPR004375">
    <property type="entry name" value="NanQ/TabA/YiaL"/>
</dbReference>
<accession>A0ABN0D2T9</accession>
<dbReference type="NCBIfam" id="TIGR00022">
    <property type="entry name" value="YhcH/YjgK/YiaL family protein"/>
    <property type="match status" value="1"/>
</dbReference>